<comment type="caution">
    <text evidence="1">The sequence shown here is derived from an EMBL/GenBank/DDBJ whole genome shotgun (WGS) entry which is preliminary data.</text>
</comment>
<dbReference type="Proteomes" id="UP001500713">
    <property type="component" value="Unassembled WGS sequence"/>
</dbReference>
<dbReference type="EMBL" id="BAAAEM010000003">
    <property type="protein sequence ID" value="GAA0484161.1"/>
    <property type="molecule type" value="Genomic_DNA"/>
</dbReference>
<keyword evidence="2" id="KW-1185">Reference proteome</keyword>
<dbReference type="RefSeq" id="WP_229955152.1">
    <property type="nucleotide sequence ID" value="NZ_BAAAEM010000003.1"/>
</dbReference>
<dbReference type="SUPFAM" id="SSF159245">
    <property type="entry name" value="AttH-like"/>
    <property type="match status" value="1"/>
</dbReference>
<name>A0ABN1AUJ8_9SPHN</name>
<evidence type="ECO:0000313" key="2">
    <source>
        <dbReference type="Proteomes" id="UP001500713"/>
    </source>
</evidence>
<protein>
    <submittedName>
        <fullName evidence="1">Uncharacterized protein</fullName>
    </submittedName>
</protein>
<evidence type="ECO:0000313" key="1">
    <source>
        <dbReference type="EMBL" id="GAA0484161.1"/>
    </source>
</evidence>
<reference evidence="1 2" key="1">
    <citation type="journal article" date="2019" name="Int. J. Syst. Evol. Microbiol.">
        <title>The Global Catalogue of Microorganisms (GCM) 10K type strain sequencing project: providing services to taxonomists for standard genome sequencing and annotation.</title>
        <authorList>
            <consortium name="The Broad Institute Genomics Platform"/>
            <consortium name="The Broad Institute Genome Sequencing Center for Infectious Disease"/>
            <person name="Wu L."/>
            <person name="Ma J."/>
        </authorList>
    </citation>
    <scope>NUCLEOTIDE SEQUENCE [LARGE SCALE GENOMIC DNA]</scope>
    <source>
        <strain evidence="1 2">JCM 14162</strain>
    </source>
</reference>
<proteinExistence type="predicted"/>
<sequence>MLTRGDDYPLHQTPEPMAVSGDNRNFYDRYFFNGYSADGSIFFAAALGVYPQLDIMDAAFCVSIDGKQHNLRASKRMGSERLDLSVGPITLEIVEPLQELRLIVTESAKETGCPITADIRFTARHLPIEEPRFIRREGPRMFMDYTRLTQNGGWSGTLHVGDLEVALLPDTHRGTRDRSWGIRPVGSPESQPPPAGTLPQFWWLWTPLNFADHACFFHSNDDGEGLPWNRRGVVDAIDNERREFEPPSIDISYHSGTRRVKQIGLETADGALSITPRTGDATRTFYMSGLGYMHPEWGHGMDHGPLETAYDVIDLANVSDHDMLYIHIQALSDAVLTSGGSSHEGIGIVEQLFVGPHKTSGLTDLLHPAP</sequence>
<gene>
    <name evidence="1" type="ORF">GCM10009096_28380</name>
</gene>
<accession>A0ABN1AUJ8</accession>
<organism evidence="1 2">
    <name type="scientific">Parasphingorhabdus litoris</name>
    <dbReference type="NCBI Taxonomy" id="394733"/>
    <lineage>
        <taxon>Bacteria</taxon>
        <taxon>Pseudomonadati</taxon>
        <taxon>Pseudomonadota</taxon>
        <taxon>Alphaproteobacteria</taxon>
        <taxon>Sphingomonadales</taxon>
        <taxon>Sphingomonadaceae</taxon>
        <taxon>Parasphingorhabdus</taxon>
    </lineage>
</organism>